<dbReference type="Pfam" id="PF00078">
    <property type="entry name" value="RVT_1"/>
    <property type="match status" value="1"/>
</dbReference>
<name>A0AAE1X0J1_9LAMI</name>
<dbReference type="EMBL" id="JACGWL010000005">
    <property type="protein sequence ID" value="KAK4403005.1"/>
    <property type="molecule type" value="Genomic_DNA"/>
</dbReference>
<protein>
    <recommendedName>
        <fullName evidence="1">Reverse transcriptase domain-containing protein</fullName>
    </recommendedName>
</protein>
<dbReference type="Gene3D" id="3.30.70.270">
    <property type="match status" value="2"/>
</dbReference>
<dbReference type="InterPro" id="IPR000477">
    <property type="entry name" value="RT_dom"/>
</dbReference>
<dbReference type="Proteomes" id="UP001289374">
    <property type="component" value="Unassembled WGS sequence"/>
</dbReference>
<dbReference type="PANTHER" id="PTHR37984">
    <property type="entry name" value="PROTEIN CBG26694"/>
    <property type="match status" value="1"/>
</dbReference>
<evidence type="ECO:0000259" key="1">
    <source>
        <dbReference type="PROSITE" id="PS50878"/>
    </source>
</evidence>
<gene>
    <name evidence="2" type="ORF">Sango_1041200</name>
</gene>
<feature type="domain" description="Reverse transcriptase" evidence="1">
    <location>
        <begin position="1"/>
        <end position="55"/>
    </location>
</feature>
<reference evidence="2" key="2">
    <citation type="journal article" date="2024" name="Plant">
        <title>Genomic evolution and insights into agronomic trait innovations of Sesamum species.</title>
        <authorList>
            <person name="Miao H."/>
            <person name="Wang L."/>
            <person name="Qu L."/>
            <person name="Liu H."/>
            <person name="Sun Y."/>
            <person name="Le M."/>
            <person name="Wang Q."/>
            <person name="Wei S."/>
            <person name="Zheng Y."/>
            <person name="Lin W."/>
            <person name="Duan Y."/>
            <person name="Cao H."/>
            <person name="Xiong S."/>
            <person name="Wang X."/>
            <person name="Wei L."/>
            <person name="Li C."/>
            <person name="Ma Q."/>
            <person name="Ju M."/>
            <person name="Zhao R."/>
            <person name="Li G."/>
            <person name="Mu C."/>
            <person name="Tian Q."/>
            <person name="Mei H."/>
            <person name="Zhang T."/>
            <person name="Gao T."/>
            <person name="Zhang H."/>
        </authorList>
    </citation>
    <scope>NUCLEOTIDE SEQUENCE</scope>
    <source>
        <strain evidence="2">K16</strain>
    </source>
</reference>
<dbReference type="PANTHER" id="PTHR37984:SF5">
    <property type="entry name" value="PROTEIN NYNRIN-LIKE"/>
    <property type="match status" value="1"/>
</dbReference>
<dbReference type="SUPFAM" id="SSF56672">
    <property type="entry name" value="DNA/RNA polymerases"/>
    <property type="match status" value="1"/>
</dbReference>
<dbReference type="PROSITE" id="PS50878">
    <property type="entry name" value="RT_POL"/>
    <property type="match status" value="1"/>
</dbReference>
<sequence length="255" mass="28943">MKVYIDDILVKSMKEQDDIKGLEECFQVLKKFGMKLNPSKCTFGVRGAKFLGHMIFKRGIEANLEKITSIMDVSTPKSIKEVQKLVGRLATLNQFISRSVDKGLPFFKVLRGVAKFEWNKTNQETFDELQRYLVLPSLLTKSKTGEALYLYLAVSESVVSLVLSHQVIVLTNHSLKQVVSSPELFEKIVKWTIELSEFGIEFHPRPAIKAMRLNYRGTNSRNGAKDWGSNNFSPQSVTYKQTVELKSPIERSSSS</sequence>
<evidence type="ECO:0000313" key="3">
    <source>
        <dbReference type="Proteomes" id="UP001289374"/>
    </source>
</evidence>
<dbReference type="InterPro" id="IPR050951">
    <property type="entry name" value="Retrovirus_Pol_polyprotein"/>
</dbReference>
<dbReference type="AlphaFoldDB" id="A0AAE1X0J1"/>
<keyword evidence="3" id="KW-1185">Reference proteome</keyword>
<dbReference type="InterPro" id="IPR043128">
    <property type="entry name" value="Rev_trsase/Diguanyl_cyclase"/>
</dbReference>
<reference evidence="2" key="1">
    <citation type="submission" date="2020-06" db="EMBL/GenBank/DDBJ databases">
        <authorList>
            <person name="Li T."/>
            <person name="Hu X."/>
            <person name="Zhang T."/>
            <person name="Song X."/>
            <person name="Zhang H."/>
            <person name="Dai N."/>
            <person name="Sheng W."/>
            <person name="Hou X."/>
            <person name="Wei L."/>
        </authorList>
    </citation>
    <scope>NUCLEOTIDE SEQUENCE</scope>
    <source>
        <strain evidence="2">K16</strain>
        <tissue evidence="2">Leaf</tissue>
    </source>
</reference>
<accession>A0AAE1X0J1</accession>
<dbReference type="InterPro" id="IPR043502">
    <property type="entry name" value="DNA/RNA_pol_sf"/>
</dbReference>
<evidence type="ECO:0000313" key="2">
    <source>
        <dbReference type="EMBL" id="KAK4403005.1"/>
    </source>
</evidence>
<proteinExistence type="predicted"/>
<comment type="caution">
    <text evidence="2">The sequence shown here is derived from an EMBL/GenBank/DDBJ whole genome shotgun (WGS) entry which is preliminary data.</text>
</comment>
<organism evidence="2 3">
    <name type="scientific">Sesamum angolense</name>
    <dbReference type="NCBI Taxonomy" id="2727404"/>
    <lineage>
        <taxon>Eukaryota</taxon>
        <taxon>Viridiplantae</taxon>
        <taxon>Streptophyta</taxon>
        <taxon>Embryophyta</taxon>
        <taxon>Tracheophyta</taxon>
        <taxon>Spermatophyta</taxon>
        <taxon>Magnoliopsida</taxon>
        <taxon>eudicotyledons</taxon>
        <taxon>Gunneridae</taxon>
        <taxon>Pentapetalae</taxon>
        <taxon>asterids</taxon>
        <taxon>lamiids</taxon>
        <taxon>Lamiales</taxon>
        <taxon>Pedaliaceae</taxon>
        <taxon>Sesamum</taxon>
    </lineage>
</organism>